<evidence type="ECO:0000259" key="3">
    <source>
        <dbReference type="Pfam" id="PF18912"/>
    </source>
</evidence>
<dbReference type="AlphaFoldDB" id="A0A9D1KKN1"/>
<dbReference type="CDD" id="cd06223">
    <property type="entry name" value="PRTases_typeI"/>
    <property type="match status" value="1"/>
</dbReference>
<evidence type="ECO:0000313" key="5">
    <source>
        <dbReference type="Proteomes" id="UP000824136"/>
    </source>
</evidence>
<dbReference type="PANTHER" id="PTHR47505:SF1">
    <property type="entry name" value="DNA UTILIZATION PROTEIN YHGH"/>
    <property type="match status" value="1"/>
</dbReference>
<dbReference type="PANTHER" id="PTHR47505">
    <property type="entry name" value="DNA UTILIZATION PROTEIN YHGH"/>
    <property type="match status" value="1"/>
</dbReference>
<organism evidence="4 5">
    <name type="scientific">Candidatus Faeciplasma pullistercoris</name>
    <dbReference type="NCBI Taxonomy" id="2840800"/>
    <lineage>
        <taxon>Bacteria</taxon>
        <taxon>Bacillati</taxon>
        <taxon>Bacillota</taxon>
        <taxon>Clostridia</taxon>
        <taxon>Eubacteriales</taxon>
        <taxon>Oscillospiraceae</taxon>
        <taxon>Oscillospiraceae incertae sedis</taxon>
        <taxon>Candidatus Faeciplasma</taxon>
    </lineage>
</organism>
<dbReference type="InterPro" id="IPR044005">
    <property type="entry name" value="DZR_2"/>
</dbReference>
<protein>
    <submittedName>
        <fullName evidence="4">ComF family protein</fullName>
    </submittedName>
</protein>
<dbReference type="EMBL" id="DVLL01000011">
    <property type="protein sequence ID" value="HIT58567.1"/>
    <property type="molecule type" value="Genomic_DNA"/>
</dbReference>
<dbReference type="Proteomes" id="UP000824136">
    <property type="component" value="Unassembled WGS sequence"/>
</dbReference>
<dbReference type="InterPro" id="IPR000836">
    <property type="entry name" value="PRTase_dom"/>
</dbReference>
<dbReference type="Pfam" id="PF00156">
    <property type="entry name" value="Pribosyltran"/>
    <property type="match status" value="1"/>
</dbReference>
<reference evidence="4" key="2">
    <citation type="journal article" date="2021" name="PeerJ">
        <title>Extensive microbial diversity within the chicken gut microbiome revealed by metagenomics and culture.</title>
        <authorList>
            <person name="Gilroy R."/>
            <person name="Ravi A."/>
            <person name="Getino M."/>
            <person name="Pursley I."/>
            <person name="Horton D.L."/>
            <person name="Alikhan N.F."/>
            <person name="Baker D."/>
            <person name="Gharbi K."/>
            <person name="Hall N."/>
            <person name="Watson M."/>
            <person name="Adriaenssens E.M."/>
            <person name="Foster-Nyarko E."/>
            <person name="Jarju S."/>
            <person name="Secka A."/>
            <person name="Antonio M."/>
            <person name="Oren A."/>
            <person name="Chaudhuri R.R."/>
            <person name="La Ragione R."/>
            <person name="Hildebrand F."/>
            <person name="Pallen M.J."/>
        </authorList>
    </citation>
    <scope>NUCLEOTIDE SEQUENCE</scope>
    <source>
        <strain evidence="4">CHK33-4379</strain>
    </source>
</reference>
<comment type="similarity">
    <text evidence="1">Belongs to the ComF/GntX family.</text>
</comment>
<accession>A0A9D1KKN1</accession>
<dbReference type="Pfam" id="PF18912">
    <property type="entry name" value="DZR_2"/>
    <property type="match status" value="1"/>
</dbReference>
<reference evidence="4" key="1">
    <citation type="submission" date="2020-10" db="EMBL/GenBank/DDBJ databases">
        <authorList>
            <person name="Gilroy R."/>
        </authorList>
    </citation>
    <scope>NUCLEOTIDE SEQUENCE</scope>
    <source>
        <strain evidence="4">CHK33-4379</strain>
    </source>
</reference>
<comment type="caution">
    <text evidence="4">The sequence shown here is derived from an EMBL/GenBank/DDBJ whole genome shotgun (WGS) entry which is preliminary data.</text>
</comment>
<feature type="domain" description="Phosphoribosyltransferase" evidence="2">
    <location>
        <begin position="131"/>
        <end position="223"/>
    </location>
</feature>
<evidence type="ECO:0000259" key="2">
    <source>
        <dbReference type="Pfam" id="PF00156"/>
    </source>
</evidence>
<dbReference type="InterPro" id="IPR051910">
    <property type="entry name" value="ComF/GntX_DNA_util-trans"/>
</dbReference>
<name>A0A9D1KKN1_9FIRM</name>
<dbReference type="Gene3D" id="3.40.50.2020">
    <property type="match status" value="1"/>
</dbReference>
<dbReference type="SUPFAM" id="SSF53271">
    <property type="entry name" value="PRTase-like"/>
    <property type="match status" value="1"/>
</dbReference>
<feature type="domain" description="Double zinc ribbon" evidence="3">
    <location>
        <begin position="13"/>
        <end position="44"/>
    </location>
</feature>
<gene>
    <name evidence="4" type="ORF">IAC39_02470</name>
</gene>
<evidence type="ECO:0000256" key="1">
    <source>
        <dbReference type="ARBA" id="ARBA00008007"/>
    </source>
</evidence>
<dbReference type="InterPro" id="IPR029057">
    <property type="entry name" value="PRTase-like"/>
</dbReference>
<proteinExistence type="inferred from homology"/>
<sequence length="231" mass="25766">MVRLSSFMGAIRDFVYPNRCGFCGRVIERRKLVCYDCANKISFLPLGAEAGSNNWHNSDLDGFFVSCEYSGIVRNGLLRLKRSYGFNAAEYICLELADRIEASGLSGQIDLVTCVPMSRSRRRQNGYNHAETVAKILSRELGIPYDFSLIGRKNKSYYQHEQTAKARWELARRMYYAKCGKRSLNGRTVLLCDDIITTGSTVSSCASLLKGMGASRVYAAALAGSVDIPEY</sequence>
<evidence type="ECO:0000313" key="4">
    <source>
        <dbReference type="EMBL" id="HIT58567.1"/>
    </source>
</evidence>